<dbReference type="RefSeq" id="WP_085936903.1">
    <property type="nucleotide sequence ID" value="NZ_FUWJ01000010.1"/>
</dbReference>
<dbReference type="AlphaFoldDB" id="A0A1T4SV97"/>
<dbReference type="Pfam" id="PF00043">
    <property type="entry name" value="GST_C"/>
    <property type="match status" value="1"/>
</dbReference>
<dbReference type="Pfam" id="PF13409">
    <property type="entry name" value="GST_N_2"/>
    <property type="match status" value="1"/>
</dbReference>
<dbReference type="PROSITE" id="PS50404">
    <property type="entry name" value="GST_NTER"/>
    <property type="match status" value="1"/>
</dbReference>
<dbReference type="EMBL" id="FUWJ01000010">
    <property type="protein sequence ID" value="SKA32113.1"/>
    <property type="molecule type" value="Genomic_DNA"/>
</dbReference>
<organism evidence="5 6">
    <name type="scientific">Enhydrobacter aerosaccus</name>
    <dbReference type="NCBI Taxonomy" id="225324"/>
    <lineage>
        <taxon>Bacteria</taxon>
        <taxon>Pseudomonadati</taxon>
        <taxon>Pseudomonadota</taxon>
        <taxon>Alphaproteobacteria</taxon>
        <taxon>Hyphomicrobiales</taxon>
        <taxon>Enhydrobacter</taxon>
    </lineage>
</organism>
<comment type="similarity">
    <text evidence="1">Belongs to the GST superfamily.</text>
</comment>
<dbReference type="FunFam" id="3.40.30.10:FF:000039">
    <property type="entry name" value="Glutathione S-transferase domain"/>
    <property type="match status" value="1"/>
</dbReference>
<keyword evidence="2 5" id="KW-0808">Transferase</keyword>
<gene>
    <name evidence="5" type="ORF">SAMN02745126_05165</name>
</gene>
<evidence type="ECO:0000256" key="2">
    <source>
        <dbReference type="ARBA" id="ARBA00022679"/>
    </source>
</evidence>
<proteinExistence type="inferred from homology"/>
<dbReference type="SUPFAM" id="SSF52833">
    <property type="entry name" value="Thioredoxin-like"/>
    <property type="match status" value="1"/>
</dbReference>
<keyword evidence="6" id="KW-1185">Reference proteome</keyword>
<dbReference type="Proteomes" id="UP000190092">
    <property type="component" value="Unassembled WGS sequence"/>
</dbReference>
<feature type="domain" description="GST N-terminal" evidence="3">
    <location>
        <begin position="1"/>
        <end position="80"/>
    </location>
</feature>
<dbReference type="InterPro" id="IPR036249">
    <property type="entry name" value="Thioredoxin-like_sf"/>
</dbReference>
<dbReference type="InterPro" id="IPR004045">
    <property type="entry name" value="Glutathione_S-Trfase_N"/>
</dbReference>
<sequence>MKIWGRANSINVQKVLWAADECGVAYTREDVGGAFGGNDQPWYLKMNPNGVVPTIEDGGRIIWESNSCVRYLAARYAAGSLWPTDAGERSEADRWMDWQLATILDGMRIVFWGLIRTPPEKRDMVAIAKAIKELGGLWARLDGWLEGRKYVAGQYFTMGDIPAGCMVYRWYALDIERPELKNLRAWYERLTTRPAYAKHIMVKLT</sequence>
<feature type="domain" description="GST C-terminal" evidence="4">
    <location>
        <begin position="85"/>
        <end position="205"/>
    </location>
</feature>
<dbReference type="SFLD" id="SFLDG01150">
    <property type="entry name" value="Main.1:_Beta-like"/>
    <property type="match status" value="1"/>
</dbReference>
<dbReference type="SUPFAM" id="SSF47616">
    <property type="entry name" value="GST C-terminal domain-like"/>
    <property type="match status" value="1"/>
</dbReference>
<dbReference type="InterPro" id="IPR010987">
    <property type="entry name" value="Glutathione-S-Trfase_C-like"/>
</dbReference>
<name>A0A1T4SV97_9HYPH</name>
<dbReference type="InterPro" id="IPR004046">
    <property type="entry name" value="GST_C"/>
</dbReference>
<dbReference type="SFLD" id="SFLDG00358">
    <property type="entry name" value="Main_(cytGST)"/>
    <property type="match status" value="1"/>
</dbReference>
<accession>A0A1T4SV97</accession>
<dbReference type="STRING" id="225324.SAMN02745126_05165"/>
<dbReference type="Gene3D" id="3.40.30.10">
    <property type="entry name" value="Glutaredoxin"/>
    <property type="match status" value="1"/>
</dbReference>
<dbReference type="PROSITE" id="PS50405">
    <property type="entry name" value="GST_CTER"/>
    <property type="match status" value="1"/>
</dbReference>
<dbReference type="CDD" id="cd03180">
    <property type="entry name" value="GST_C_2"/>
    <property type="match status" value="1"/>
</dbReference>
<evidence type="ECO:0000259" key="3">
    <source>
        <dbReference type="PROSITE" id="PS50404"/>
    </source>
</evidence>
<dbReference type="InterPro" id="IPR036282">
    <property type="entry name" value="Glutathione-S-Trfase_C_sf"/>
</dbReference>
<protein>
    <submittedName>
        <fullName evidence="5">Glutathione S-transferase</fullName>
    </submittedName>
</protein>
<reference evidence="6" key="1">
    <citation type="submission" date="2017-02" db="EMBL/GenBank/DDBJ databases">
        <authorList>
            <person name="Varghese N."/>
            <person name="Submissions S."/>
        </authorList>
    </citation>
    <scope>NUCLEOTIDE SEQUENCE [LARGE SCALE GENOMIC DNA]</scope>
    <source>
        <strain evidence="6">ATCC 27094</strain>
    </source>
</reference>
<evidence type="ECO:0000313" key="6">
    <source>
        <dbReference type="Proteomes" id="UP000190092"/>
    </source>
</evidence>
<dbReference type="GO" id="GO:0016740">
    <property type="term" value="F:transferase activity"/>
    <property type="evidence" value="ECO:0007669"/>
    <property type="project" value="UniProtKB-KW"/>
</dbReference>
<evidence type="ECO:0000256" key="1">
    <source>
        <dbReference type="ARBA" id="ARBA00007409"/>
    </source>
</evidence>
<dbReference type="InterPro" id="IPR040079">
    <property type="entry name" value="Glutathione_S-Trfase"/>
</dbReference>
<dbReference type="PANTHER" id="PTHR44051:SF19">
    <property type="entry name" value="DISULFIDE-BOND OXIDOREDUCTASE YFCG"/>
    <property type="match status" value="1"/>
</dbReference>
<dbReference type="CDD" id="cd03047">
    <property type="entry name" value="GST_N_2"/>
    <property type="match status" value="1"/>
</dbReference>
<dbReference type="OrthoDB" id="9810080at2"/>
<evidence type="ECO:0000259" key="4">
    <source>
        <dbReference type="PROSITE" id="PS50405"/>
    </source>
</evidence>
<evidence type="ECO:0000313" key="5">
    <source>
        <dbReference type="EMBL" id="SKA32113.1"/>
    </source>
</evidence>
<dbReference type="Gene3D" id="1.20.1050.10">
    <property type="match status" value="1"/>
</dbReference>
<dbReference type="SFLD" id="SFLDS00019">
    <property type="entry name" value="Glutathione_Transferase_(cytos"/>
    <property type="match status" value="1"/>
</dbReference>
<dbReference type="PANTHER" id="PTHR44051">
    <property type="entry name" value="GLUTATHIONE S-TRANSFERASE-RELATED"/>
    <property type="match status" value="1"/>
</dbReference>